<keyword evidence="3" id="KW-1185">Reference proteome</keyword>
<reference evidence="3" key="1">
    <citation type="submission" date="2018-04" db="EMBL/GenBank/DDBJ databases">
        <authorList>
            <person name="Lucker S."/>
            <person name="Sakoula D."/>
        </authorList>
    </citation>
    <scope>NUCLEOTIDE SEQUENCE [LARGE SCALE GENOMIC DNA]</scope>
</reference>
<dbReference type="EMBL" id="OUNR01000001">
    <property type="protein sequence ID" value="SPP63520.1"/>
    <property type="molecule type" value="Genomic_DNA"/>
</dbReference>
<dbReference type="Proteomes" id="UP000248168">
    <property type="component" value="Unassembled WGS sequence"/>
</dbReference>
<evidence type="ECO:0000256" key="1">
    <source>
        <dbReference type="SAM" id="MobiDB-lite"/>
    </source>
</evidence>
<dbReference type="RefSeq" id="WP_146216071.1">
    <property type="nucleotide sequence ID" value="NZ_OUNR01000001.1"/>
</dbReference>
<proteinExistence type="predicted"/>
<dbReference type="AlphaFoldDB" id="A0A330L1B9"/>
<protein>
    <submittedName>
        <fullName evidence="2">Uncharacterized protein</fullName>
    </submittedName>
</protein>
<sequence>MTGGFNAGKNAFNAARNLANKARNAKLPKLDTSGKVHGQTPNHVPPKATRDDLKDLQNDLKKSIETRKLEQTHLGEDGPHRNRIREEERFLRQINKALGGS</sequence>
<evidence type="ECO:0000313" key="3">
    <source>
        <dbReference type="Proteomes" id="UP000248168"/>
    </source>
</evidence>
<name>A0A330L1B9_9BACT</name>
<organism evidence="2 3">
    <name type="scientific">Nitrospira lenta</name>
    <dbReference type="NCBI Taxonomy" id="1436998"/>
    <lineage>
        <taxon>Bacteria</taxon>
        <taxon>Pseudomonadati</taxon>
        <taxon>Nitrospirota</taxon>
        <taxon>Nitrospiria</taxon>
        <taxon>Nitrospirales</taxon>
        <taxon>Nitrospiraceae</taxon>
        <taxon>Nitrospira</taxon>
    </lineage>
</organism>
<feature type="region of interest" description="Disordered" evidence="1">
    <location>
        <begin position="28"/>
        <end position="53"/>
    </location>
</feature>
<gene>
    <name evidence="2" type="ORF">NITLEN_10606</name>
</gene>
<evidence type="ECO:0000313" key="2">
    <source>
        <dbReference type="EMBL" id="SPP63520.1"/>
    </source>
</evidence>
<accession>A0A330L1B9</accession>
<feature type="region of interest" description="Disordered" evidence="1">
    <location>
        <begin position="66"/>
        <end position="88"/>
    </location>
</feature>
<dbReference type="InParanoid" id="A0A330L1B9"/>